<dbReference type="InterPro" id="IPR017958">
    <property type="entry name" value="Gln-tRNA_amidoTrfase_suB_CS"/>
</dbReference>
<dbReference type="NCBIfam" id="NF004012">
    <property type="entry name" value="PRK05477.1-2"/>
    <property type="match status" value="1"/>
</dbReference>
<reference evidence="8 9" key="1">
    <citation type="submission" date="2018-05" db="EMBL/GenBank/DDBJ databases">
        <title>Draft genome sequence of Scytalidium lignicola DSM 105466, a ubiquitous saprotrophic fungus.</title>
        <authorList>
            <person name="Buettner E."/>
            <person name="Gebauer A.M."/>
            <person name="Hofrichter M."/>
            <person name="Liers C."/>
            <person name="Kellner H."/>
        </authorList>
    </citation>
    <scope>NUCLEOTIDE SEQUENCE [LARGE SCALE GENOMIC DNA]</scope>
    <source>
        <strain evidence="8 9">DSM 105466</strain>
    </source>
</reference>
<dbReference type="STRING" id="5539.A0A3E2HLJ5"/>
<evidence type="ECO:0000259" key="7">
    <source>
        <dbReference type="SMART" id="SM00845"/>
    </source>
</evidence>
<dbReference type="OMA" id="ARKWWMG"/>
<feature type="non-terminal residue" evidence="8">
    <location>
        <position position="627"/>
    </location>
</feature>
<keyword evidence="3" id="KW-0547">Nucleotide-binding</keyword>
<dbReference type="HAMAP" id="MF_00121">
    <property type="entry name" value="GatB"/>
    <property type="match status" value="1"/>
</dbReference>
<dbReference type="InterPro" id="IPR006075">
    <property type="entry name" value="Asn/Gln-tRNA_Trfase_suB/E_cat"/>
</dbReference>
<dbReference type="Pfam" id="PF02934">
    <property type="entry name" value="GatB_N"/>
    <property type="match status" value="1"/>
</dbReference>
<dbReference type="InterPro" id="IPR017959">
    <property type="entry name" value="Asn/Gln-tRNA_amidoTrfase_suB/E"/>
</dbReference>
<dbReference type="Pfam" id="PF02637">
    <property type="entry name" value="GatB_Yqey"/>
    <property type="match status" value="1"/>
</dbReference>
<keyword evidence="2" id="KW-0436">Ligase</keyword>
<dbReference type="NCBIfam" id="TIGR00133">
    <property type="entry name" value="gatB"/>
    <property type="match status" value="1"/>
</dbReference>
<dbReference type="SMART" id="SM00845">
    <property type="entry name" value="GatB_Yqey"/>
    <property type="match status" value="1"/>
</dbReference>
<keyword evidence="5" id="KW-0648">Protein biosynthesis</keyword>
<organism evidence="8 9">
    <name type="scientific">Scytalidium lignicola</name>
    <name type="common">Hyphomycete</name>
    <dbReference type="NCBI Taxonomy" id="5539"/>
    <lineage>
        <taxon>Eukaryota</taxon>
        <taxon>Fungi</taxon>
        <taxon>Dikarya</taxon>
        <taxon>Ascomycota</taxon>
        <taxon>Pezizomycotina</taxon>
        <taxon>Leotiomycetes</taxon>
        <taxon>Leotiomycetes incertae sedis</taxon>
        <taxon>Scytalidium</taxon>
    </lineage>
</organism>
<dbReference type="Proteomes" id="UP000258309">
    <property type="component" value="Unassembled WGS sequence"/>
</dbReference>
<proteinExistence type="inferred from homology"/>
<evidence type="ECO:0000256" key="6">
    <source>
        <dbReference type="ARBA" id="ARBA00047913"/>
    </source>
</evidence>
<evidence type="ECO:0000256" key="3">
    <source>
        <dbReference type="ARBA" id="ARBA00022741"/>
    </source>
</evidence>
<dbReference type="PANTHER" id="PTHR11659">
    <property type="entry name" value="GLUTAMYL-TRNA GLN AMIDOTRANSFERASE SUBUNIT B MITOCHONDRIAL AND PROKARYOTIC PET112-RELATED"/>
    <property type="match status" value="1"/>
</dbReference>
<dbReference type="GO" id="GO:0030956">
    <property type="term" value="C:glutamyl-tRNA(Gln) amidotransferase complex"/>
    <property type="evidence" value="ECO:0007669"/>
    <property type="project" value="TreeGrafter"/>
</dbReference>
<sequence>MTRIATLVLREYLLWGRIPTTGCLRRPAGGSGATRRIYTPRYQLQRALHTTSEPGSTAAPATATDTPDIVPFRKQLKDEAKQRKAEGLPKKAKSNNQELDNWELTVGIEIHAQLNTARKLFSSAASTINDVPNTHVSFFDLALPGSQPQFQKATLVPAIRAALALNCNVQHQSKFDRKHYFHWDQPSGYQITQYYEPFAKDGYITLYAHDGIAKEDGEVVRIGIKQVQMEQDTAKTISQPGDVHLLDFNRVGIPLIEIITLPQIHYPATAAALVRKIQTLLEAVDACVLGMESGGLRADVNVSVKRKDGGGATTDVQSYAGISGLGQRTEIKNLSSFKAVEDAIIAERDRQIALLEAGGVVEGETRGWTIGSTETRRLRGKEGEVDYRYMPDPDLGPVVIGEDLIKHLEDKLGVLPDEELNILVEEYGLTVKDAMSLMALNDGGRVEYFWNVVDELLQLKLEDKQTRLGKLACNWVLHEMGGLTSDSEEDYSNPLQITASGECIIPSHELATLIHHLDSKRITGQTAKRLLASLFEAARGPNAVKGGVEQLIEENGLWLRPMSEQEYDELARSVIENNMKQVEDILKGKMGKIMFLVGQMMREGEEGRVEPQEAEKVLRRLVEEYRK</sequence>
<dbReference type="SUPFAM" id="SSF89095">
    <property type="entry name" value="GatB/YqeY motif"/>
    <property type="match status" value="1"/>
</dbReference>
<comment type="similarity">
    <text evidence="1">Belongs to the GatB/GatE family. GatB subfamily.</text>
</comment>
<comment type="catalytic activity">
    <reaction evidence="6">
        <text>L-glutamyl-tRNA(Gln) + L-glutamine + ATP + H2O = L-glutaminyl-tRNA(Gln) + L-glutamate + ADP + phosphate + H(+)</text>
        <dbReference type="Rhea" id="RHEA:17521"/>
        <dbReference type="Rhea" id="RHEA-COMP:9681"/>
        <dbReference type="Rhea" id="RHEA-COMP:9684"/>
        <dbReference type="ChEBI" id="CHEBI:15377"/>
        <dbReference type="ChEBI" id="CHEBI:15378"/>
        <dbReference type="ChEBI" id="CHEBI:29985"/>
        <dbReference type="ChEBI" id="CHEBI:30616"/>
        <dbReference type="ChEBI" id="CHEBI:43474"/>
        <dbReference type="ChEBI" id="CHEBI:58359"/>
        <dbReference type="ChEBI" id="CHEBI:78520"/>
        <dbReference type="ChEBI" id="CHEBI:78521"/>
        <dbReference type="ChEBI" id="CHEBI:456216"/>
    </reaction>
</comment>
<dbReference type="SUPFAM" id="SSF55931">
    <property type="entry name" value="Glutamine synthetase/guanido kinase"/>
    <property type="match status" value="1"/>
</dbReference>
<dbReference type="GO" id="GO:0070681">
    <property type="term" value="P:glutaminyl-tRNAGln biosynthesis via transamidation"/>
    <property type="evidence" value="ECO:0007669"/>
    <property type="project" value="TreeGrafter"/>
</dbReference>
<accession>A0A3E2HLJ5</accession>
<keyword evidence="9" id="KW-1185">Reference proteome</keyword>
<dbReference type="GO" id="GO:0050567">
    <property type="term" value="F:glutaminyl-tRNA synthase (glutamine-hydrolyzing) activity"/>
    <property type="evidence" value="ECO:0007669"/>
    <property type="project" value="TreeGrafter"/>
</dbReference>
<gene>
    <name evidence="8" type="ORF">B7463_g2048</name>
</gene>
<dbReference type="Gene3D" id="1.10.10.410">
    <property type="match status" value="1"/>
</dbReference>
<evidence type="ECO:0000313" key="8">
    <source>
        <dbReference type="EMBL" id="RFU34268.1"/>
    </source>
</evidence>
<dbReference type="InterPro" id="IPR014746">
    <property type="entry name" value="Gln_synth/guanido_kin_cat_dom"/>
</dbReference>
<dbReference type="GO" id="GO:0005524">
    <property type="term" value="F:ATP binding"/>
    <property type="evidence" value="ECO:0007669"/>
    <property type="project" value="UniProtKB-KW"/>
</dbReference>
<dbReference type="InterPro" id="IPR023168">
    <property type="entry name" value="GatB_Yqey_C_2"/>
</dbReference>
<evidence type="ECO:0000256" key="2">
    <source>
        <dbReference type="ARBA" id="ARBA00022598"/>
    </source>
</evidence>
<evidence type="ECO:0000256" key="1">
    <source>
        <dbReference type="ARBA" id="ARBA00005306"/>
    </source>
</evidence>
<dbReference type="GO" id="GO:0005739">
    <property type="term" value="C:mitochondrion"/>
    <property type="evidence" value="ECO:0007669"/>
    <property type="project" value="TreeGrafter"/>
</dbReference>
<dbReference type="EMBL" id="NCSJ02000023">
    <property type="protein sequence ID" value="RFU34268.1"/>
    <property type="molecule type" value="Genomic_DNA"/>
</dbReference>
<dbReference type="OrthoDB" id="1722066at2759"/>
<feature type="domain" description="Asn/Gln amidotransferase" evidence="7">
    <location>
        <begin position="451"/>
        <end position="622"/>
    </location>
</feature>
<evidence type="ECO:0000256" key="5">
    <source>
        <dbReference type="ARBA" id="ARBA00022917"/>
    </source>
</evidence>
<dbReference type="PANTHER" id="PTHR11659:SF0">
    <property type="entry name" value="GLUTAMYL-TRNA(GLN) AMIDOTRANSFERASE SUBUNIT B, MITOCHONDRIAL"/>
    <property type="match status" value="1"/>
</dbReference>
<dbReference type="InterPro" id="IPR018027">
    <property type="entry name" value="Asn/Gln_amidotransferase"/>
</dbReference>
<dbReference type="GO" id="GO:0032543">
    <property type="term" value="P:mitochondrial translation"/>
    <property type="evidence" value="ECO:0007669"/>
    <property type="project" value="TreeGrafter"/>
</dbReference>
<evidence type="ECO:0000256" key="4">
    <source>
        <dbReference type="ARBA" id="ARBA00022840"/>
    </source>
</evidence>
<keyword evidence="4" id="KW-0067">ATP-binding</keyword>
<dbReference type="InterPro" id="IPR004413">
    <property type="entry name" value="GatB"/>
</dbReference>
<dbReference type="AlphaFoldDB" id="A0A3E2HLJ5"/>
<protein>
    <recommendedName>
        <fullName evidence="7">Asn/Gln amidotransferase domain-containing protein</fullName>
    </recommendedName>
</protein>
<comment type="caution">
    <text evidence="8">The sequence shown here is derived from an EMBL/GenBank/DDBJ whole genome shotgun (WGS) entry which is preliminary data.</text>
</comment>
<dbReference type="PROSITE" id="PS01234">
    <property type="entry name" value="GATB"/>
    <property type="match status" value="1"/>
</dbReference>
<dbReference type="InterPro" id="IPR003789">
    <property type="entry name" value="Asn/Gln_tRNA_amidoTrase-B-like"/>
</dbReference>
<name>A0A3E2HLJ5_SCYLI</name>
<evidence type="ECO:0000313" key="9">
    <source>
        <dbReference type="Proteomes" id="UP000258309"/>
    </source>
</evidence>
<feature type="non-terminal residue" evidence="8">
    <location>
        <position position="1"/>
    </location>
</feature>